<name>A0A537JH74_9BACT</name>
<accession>A0A537JH74</accession>
<keyword evidence="5 6" id="KW-0012">Acyltransferase</keyword>
<gene>
    <name evidence="10" type="ORF">E6H04_03940</name>
</gene>
<dbReference type="SUPFAM" id="SSF47005">
    <property type="entry name" value="Peripheral subunit-binding domain of 2-oxo acid dehydrogenase complex"/>
    <property type="match status" value="1"/>
</dbReference>
<feature type="compositionally biased region" description="Low complexity" evidence="7">
    <location>
        <begin position="94"/>
        <end position="105"/>
    </location>
</feature>
<sequence>MPTEIKMPQLGESVHEGTIGRWLKRPGDPVAKYEPLVEVITDKVNVEMPSPFAGVLREILVAEGGTVVVGTAIAVIEEQARASAPAGAPPAAPPAAMGSSPAAPGRTPDGGRPPAPASPRPGAAVKLTPVVRRLMEEHQIGAGELTAIVGSGEGGRITKEDVVRYLETRAPGSRGAAPAATRPTPAPPGGGDRLHPLTPLRRTIAERMARSKREIPHAYGIVDVDLTALVRHREAHKAAWQAREGVNISITAFVVRAASRALTAFPMVNATFTPDGVLYKGAINFGVGVAIPDGLIVPVVKDADRKTVVELAKEIAELSARAREGKLTLEDVSGGTFTLTNPGVFGSITSMPIINYPQAAILATDAIVRRPVVVGESIAIREVMHLGLAFDHRVFDGAIAMQFLTHIKQQLEGFAAAGDSPAF</sequence>
<dbReference type="PANTHER" id="PTHR43178:SF5">
    <property type="entry name" value="LIPOAMIDE ACYLTRANSFERASE COMPONENT OF BRANCHED-CHAIN ALPHA-KETO ACID DEHYDROGENASE COMPLEX, MITOCHONDRIAL"/>
    <property type="match status" value="1"/>
</dbReference>
<evidence type="ECO:0000256" key="1">
    <source>
        <dbReference type="ARBA" id="ARBA00001938"/>
    </source>
</evidence>
<dbReference type="GO" id="GO:0031405">
    <property type="term" value="F:lipoic acid binding"/>
    <property type="evidence" value="ECO:0007669"/>
    <property type="project" value="TreeGrafter"/>
</dbReference>
<evidence type="ECO:0000256" key="5">
    <source>
        <dbReference type="ARBA" id="ARBA00023315"/>
    </source>
</evidence>
<dbReference type="SUPFAM" id="SSF52777">
    <property type="entry name" value="CoA-dependent acyltransferases"/>
    <property type="match status" value="1"/>
</dbReference>
<evidence type="ECO:0000256" key="6">
    <source>
        <dbReference type="RuleBase" id="RU003423"/>
    </source>
</evidence>
<dbReference type="Gene3D" id="3.30.559.10">
    <property type="entry name" value="Chloramphenicol acetyltransferase-like domain"/>
    <property type="match status" value="1"/>
</dbReference>
<evidence type="ECO:0000313" key="10">
    <source>
        <dbReference type="EMBL" id="TMI82875.1"/>
    </source>
</evidence>
<dbReference type="PROSITE" id="PS51826">
    <property type="entry name" value="PSBD"/>
    <property type="match status" value="1"/>
</dbReference>
<dbReference type="PROSITE" id="PS00189">
    <property type="entry name" value="LIPOYL"/>
    <property type="match status" value="1"/>
</dbReference>
<dbReference type="InterPro" id="IPR004167">
    <property type="entry name" value="PSBD"/>
</dbReference>
<dbReference type="InterPro" id="IPR000089">
    <property type="entry name" value="Biotin_lipoyl"/>
</dbReference>
<evidence type="ECO:0000256" key="2">
    <source>
        <dbReference type="ARBA" id="ARBA00007317"/>
    </source>
</evidence>
<dbReference type="SUPFAM" id="SSF51230">
    <property type="entry name" value="Single hybrid motif"/>
    <property type="match status" value="1"/>
</dbReference>
<dbReference type="InterPro" id="IPR036625">
    <property type="entry name" value="E3-bd_dom_sf"/>
</dbReference>
<reference evidence="10 11" key="1">
    <citation type="journal article" date="2019" name="Nat. Microbiol.">
        <title>Mediterranean grassland soil C-N compound turnover is dependent on rainfall and depth, and is mediated by genomically divergent microorganisms.</title>
        <authorList>
            <person name="Diamond S."/>
            <person name="Andeer P.F."/>
            <person name="Li Z."/>
            <person name="Crits-Christoph A."/>
            <person name="Burstein D."/>
            <person name="Anantharaman K."/>
            <person name="Lane K.R."/>
            <person name="Thomas B.C."/>
            <person name="Pan C."/>
            <person name="Northen T.R."/>
            <person name="Banfield J.F."/>
        </authorList>
    </citation>
    <scope>NUCLEOTIDE SEQUENCE [LARGE SCALE GENOMIC DNA]</scope>
    <source>
        <strain evidence="10">NP_7</strain>
    </source>
</reference>
<keyword evidence="4 6" id="KW-0450">Lipoyl</keyword>
<dbReference type="Pfam" id="PF02817">
    <property type="entry name" value="E3_binding"/>
    <property type="match status" value="1"/>
</dbReference>
<evidence type="ECO:0000259" key="9">
    <source>
        <dbReference type="PROSITE" id="PS51826"/>
    </source>
</evidence>
<dbReference type="GO" id="GO:0016407">
    <property type="term" value="F:acetyltransferase activity"/>
    <property type="evidence" value="ECO:0007669"/>
    <property type="project" value="TreeGrafter"/>
</dbReference>
<dbReference type="Pfam" id="PF00364">
    <property type="entry name" value="Biotin_lipoyl"/>
    <property type="match status" value="1"/>
</dbReference>
<proteinExistence type="inferred from homology"/>
<evidence type="ECO:0000313" key="11">
    <source>
        <dbReference type="Proteomes" id="UP000320048"/>
    </source>
</evidence>
<dbReference type="InterPro" id="IPR050743">
    <property type="entry name" value="2-oxoacid_DH_E2_comp"/>
</dbReference>
<comment type="cofactor">
    <cofactor evidence="1 6">
        <name>(R)-lipoate</name>
        <dbReference type="ChEBI" id="CHEBI:83088"/>
    </cofactor>
</comment>
<dbReference type="EMBL" id="VBAO01000103">
    <property type="protein sequence ID" value="TMI82875.1"/>
    <property type="molecule type" value="Genomic_DNA"/>
</dbReference>
<evidence type="ECO:0000256" key="4">
    <source>
        <dbReference type="ARBA" id="ARBA00022823"/>
    </source>
</evidence>
<comment type="similarity">
    <text evidence="2 6">Belongs to the 2-oxoacid dehydrogenase family.</text>
</comment>
<dbReference type="PANTHER" id="PTHR43178">
    <property type="entry name" value="DIHYDROLIPOAMIDE ACETYLTRANSFERASE COMPONENT OF PYRUVATE DEHYDROGENASE COMPLEX"/>
    <property type="match status" value="1"/>
</dbReference>
<dbReference type="InterPro" id="IPR011053">
    <property type="entry name" value="Single_hybrid_motif"/>
</dbReference>
<feature type="domain" description="Peripheral subunit-binding (PSBD)" evidence="9">
    <location>
        <begin position="126"/>
        <end position="166"/>
    </location>
</feature>
<dbReference type="Proteomes" id="UP000320048">
    <property type="component" value="Unassembled WGS sequence"/>
</dbReference>
<feature type="domain" description="Lipoyl-binding" evidence="8">
    <location>
        <begin position="2"/>
        <end position="77"/>
    </location>
</feature>
<dbReference type="AlphaFoldDB" id="A0A537JH74"/>
<dbReference type="InterPro" id="IPR003016">
    <property type="entry name" value="2-oxoA_DH_lipoyl-BS"/>
</dbReference>
<dbReference type="FunFam" id="3.30.559.10:FF:000007">
    <property type="entry name" value="Dihydrolipoamide acetyltransferase component of pyruvate dehydrogenase complex"/>
    <property type="match status" value="1"/>
</dbReference>
<organism evidence="10 11">
    <name type="scientific">Candidatus Segetimicrobium genomatis</name>
    <dbReference type="NCBI Taxonomy" id="2569760"/>
    <lineage>
        <taxon>Bacteria</taxon>
        <taxon>Bacillati</taxon>
        <taxon>Candidatus Sysuimicrobiota</taxon>
        <taxon>Candidatus Sysuimicrobiia</taxon>
        <taxon>Candidatus Sysuimicrobiales</taxon>
        <taxon>Candidatus Segetimicrobiaceae</taxon>
        <taxon>Candidatus Segetimicrobium</taxon>
    </lineage>
</organism>
<dbReference type="InterPro" id="IPR001078">
    <property type="entry name" value="2-oxoacid_DH_actylTfrase"/>
</dbReference>
<dbReference type="CDD" id="cd06849">
    <property type="entry name" value="lipoyl_domain"/>
    <property type="match status" value="1"/>
</dbReference>
<dbReference type="EC" id="2.3.1.-" evidence="6"/>
<comment type="caution">
    <text evidence="10">The sequence shown here is derived from an EMBL/GenBank/DDBJ whole genome shotgun (WGS) entry which is preliminary data.</text>
</comment>
<evidence type="ECO:0000259" key="8">
    <source>
        <dbReference type="PROSITE" id="PS50968"/>
    </source>
</evidence>
<dbReference type="Gene3D" id="4.10.320.10">
    <property type="entry name" value="E3-binding domain"/>
    <property type="match status" value="1"/>
</dbReference>
<evidence type="ECO:0000256" key="7">
    <source>
        <dbReference type="SAM" id="MobiDB-lite"/>
    </source>
</evidence>
<dbReference type="Gene3D" id="2.40.50.100">
    <property type="match status" value="1"/>
</dbReference>
<feature type="region of interest" description="Disordered" evidence="7">
    <location>
        <begin position="84"/>
        <end position="123"/>
    </location>
</feature>
<dbReference type="PROSITE" id="PS50968">
    <property type="entry name" value="BIOTINYL_LIPOYL"/>
    <property type="match status" value="1"/>
</dbReference>
<evidence type="ECO:0000256" key="3">
    <source>
        <dbReference type="ARBA" id="ARBA00022679"/>
    </source>
</evidence>
<dbReference type="GO" id="GO:0005737">
    <property type="term" value="C:cytoplasm"/>
    <property type="evidence" value="ECO:0007669"/>
    <property type="project" value="TreeGrafter"/>
</dbReference>
<keyword evidence="3 6" id="KW-0808">Transferase</keyword>
<protein>
    <recommendedName>
        <fullName evidence="6">Dihydrolipoamide acetyltransferase component of pyruvate dehydrogenase complex</fullName>
        <ecNumber evidence="6">2.3.1.-</ecNumber>
    </recommendedName>
</protein>
<feature type="compositionally biased region" description="Low complexity" evidence="7">
    <location>
        <begin position="170"/>
        <end position="183"/>
    </location>
</feature>
<dbReference type="InterPro" id="IPR023213">
    <property type="entry name" value="CAT-like_dom_sf"/>
</dbReference>
<dbReference type="Pfam" id="PF00198">
    <property type="entry name" value="2-oxoacid_dh"/>
    <property type="match status" value="1"/>
</dbReference>
<feature type="region of interest" description="Disordered" evidence="7">
    <location>
        <begin position="170"/>
        <end position="197"/>
    </location>
</feature>